<feature type="transmembrane region" description="Helical" evidence="6">
    <location>
        <begin position="131"/>
        <end position="154"/>
    </location>
</feature>
<dbReference type="OrthoDB" id="10260443at2759"/>
<evidence type="ECO:0000256" key="2">
    <source>
        <dbReference type="ARBA" id="ARBA00022448"/>
    </source>
</evidence>
<evidence type="ECO:0000256" key="5">
    <source>
        <dbReference type="ARBA" id="ARBA00023136"/>
    </source>
</evidence>
<dbReference type="AlphaFoldDB" id="A0A0S4IUV0"/>
<dbReference type="InterPro" id="IPR004680">
    <property type="entry name" value="Cit_transptr-like_dom"/>
</dbReference>
<dbReference type="Pfam" id="PF03600">
    <property type="entry name" value="CitMHS"/>
    <property type="match status" value="1"/>
</dbReference>
<dbReference type="GO" id="GO:0005886">
    <property type="term" value="C:plasma membrane"/>
    <property type="evidence" value="ECO:0007669"/>
    <property type="project" value="TreeGrafter"/>
</dbReference>
<reference evidence="9" key="1">
    <citation type="submission" date="2015-09" db="EMBL/GenBank/DDBJ databases">
        <authorList>
            <consortium name="Pathogen Informatics"/>
        </authorList>
    </citation>
    <scope>NUCLEOTIDE SEQUENCE [LARGE SCALE GENOMIC DNA]</scope>
    <source>
        <strain evidence="9">Lake Konstanz</strain>
    </source>
</reference>
<keyword evidence="4 6" id="KW-1133">Transmembrane helix</keyword>
<keyword evidence="9" id="KW-1185">Reference proteome</keyword>
<dbReference type="VEuPathDB" id="TriTrypDB:BSAL_04240"/>
<feature type="transmembrane region" description="Helical" evidence="6">
    <location>
        <begin position="237"/>
        <end position="254"/>
    </location>
</feature>
<keyword evidence="5 6" id="KW-0472">Membrane</keyword>
<feature type="domain" description="Citrate transporter-like" evidence="7">
    <location>
        <begin position="3"/>
        <end position="327"/>
    </location>
</feature>
<evidence type="ECO:0000256" key="1">
    <source>
        <dbReference type="ARBA" id="ARBA00004141"/>
    </source>
</evidence>
<dbReference type="GO" id="GO:0005315">
    <property type="term" value="F:phosphate transmembrane transporter activity"/>
    <property type="evidence" value="ECO:0007669"/>
    <property type="project" value="TreeGrafter"/>
</dbReference>
<feature type="transmembrane region" description="Helical" evidence="6">
    <location>
        <begin position="209"/>
        <end position="225"/>
    </location>
</feature>
<evidence type="ECO:0000256" key="6">
    <source>
        <dbReference type="SAM" id="Phobius"/>
    </source>
</evidence>
<organism evidence="8 9">
    <name type="scientific">Bodo saltans</name>
    <name type="common">Flagellated protozoan</name>
    <dbReference type="NCBI Taxonomy" id="75058"/>
    <lineage>
        <taxon>Eukaryota</taxon>
        <taxon>Discoba</taxon>
        <taxon>Euglenozoa</taxon>
        <taxon>Kinetoplastea</taxon>
        <taxon>Metakinetoplastina</taxon>
        <taxon>Eubodonida</taxon>
        <taxon>Bodonidae</taxon>
        <taxon>Bodo</taxon>
    </lineage>
</organism>
<proteinExistence type="predicted"/>
<dbReference type="Proteomes" id="UP000051952">
    <property type="component" value="Unassembled WGS sequence"/>
</dbReference>
<dbReference type="GO" id="GO:0006817">
    <property type="term" value="P:phosphate ion transport"/>
    <property type="evidence" value="ECO:0007669"/>
    <property type="project" value="TreeGrafter"/>
</dbReference>
<keyword evidence="2" id="KW-0813">Transport</keyword>
<accession>A0A0S4IUV0</accession>
<dbReference type="EMBL" id="CYKH01000459">
    <property type="protein sequence ID" value="CUF95390.1"/>
    <property type="molecule type" value="Genomic_DNA"/>
</dbReference>
<dbReference type="GO" id="GO:0006797">
    <property type="term" value="P:polyphosphate metabolic process"/>
    <property type="evidence" value="ECO:0007669"/>
    <property type="project" value="TreeGrafter"/>
</dbReference>
<dbReference type="PANTHER" id="PTHR10283">
    <property type="entry name" value="SOLUTE CARRIER FAMILY 13 MEMBER"/>
    <property type="match status" value="1"/>
</dbReference>
<dbReference type="PANTHER" id="PTHR10283:SF92">
    <property type="entry name" value="LOW-AFFINITY PHOSPHATE TRANSPORTER PHO91"/>
    <property type="match status" value="1"/>
</dbReference>
<feature type="transmembrane region" description="Helical" evidence="6">
    <location>
        <begin position="356"/>
        <end position="383"/>
    </location>
</feature>
<evidence type="ECO:0000259" key="7">
    <source>
        <dbReference type="Pfam" id="PF03600"/>
    </source>
</evidence>
<feature type="transmembrane region" description="Helical" evidence="6">
    <location>
        <begin position="184"/>
        <end position="203"/>
    </location>
</feature>
<evidence type="ECO:0000313" key="9">
    <source>
        <dbReference type="Proteomes" id="UP000051952"/>
    </source>
</evidence>
<comment type="subcellular location">
    <subcellularLocation>
        <location evidence="1">Membrane</location>
        <topology evidence="1">Multi-pass membrane protein</topology>
    </subcellularLocation>
</comment>
<name>A0A0S4IUV0_BODSA</name>
<evidence type="ECO:0000256" key="3">
    <source>
        <dbReference type="ARBA" id="ARBA00022692"/>
    </source>
</evidence>
<dbReference type="OMA" id="CARDSHM"/>
<protein>
    <submittedName>
        <fullName evidence="8">Sodium/sulphate symporter, putative</fullName>
    </submittedName>
</protein>
<feature type="transmembrane region" description="Helical" evidence="6">
    <location>
        <begin position="274"/>
        <end position="301"/>
    </location>
</feature>
<sequence length="435" mass="46365">MLSHVFDHVQILVLGGLTIAKALSKVRLEDVAASWLHHHTAHRPSLYLLGVMVLSCLLCSFVSNVAAPLLVLGVIQKTLWEFPSDTNAPKAILLGLAIACNLGGMLSPIASPQNAVALQVLTFHNVSFSSWVAISLPLVAVALLGAWWLLLWWFNPFEHVSYIPLQVTSTHNANIRTPRSVETIFVVTVSLITVVLWCLPASLLFGDTGIIALIPIVLFFGVGVLKKEDFNTLSWHLMFLLAGGNMLGVCARDSHMVDLVASLMEAFVASQSAYVTVAVVICSVGLVTTFVSHTVAAMILLPIVAKIGFMLPAAGHSGAAAVAVASATKIGHHVATTTFAPAVAATVQHHFSWHSLFTASAISPATLVFLSVLMCSGAMAFPISSFPNVNSLLAEDEFGKPYLAARDFLGIGTVITLFLVVSLATWMLPLTALFI</sequence>
<evidence type="ECO:0000313" key="8">
    <source>
        <dbReference type="EMBL" id="CUF95390.1"/>
    </source>
</evidence>
<gene>
    <name evidence="8" type="ORF">BSAL_04240</name>
</gene>
<evidence type="ECO:0000256" key="4">
    <source>
        <dbReference type="ARBA" id="ARBA00022989"/>
    </source>
</evidence>
<feature type="transmembrane region" description="Helical" evidence="6">
    <location>
        <begin position="91"/>
        <end position="111"/>
    </location>
</feature>
<feature type="transmembrane region" description="Helical" evidence="6">
    <location>
        <begin position="408"/>
        <end position="434"/>
    </location>
</feature>
<feature type="transmembrane region" description="Helical" evidence="6">
    <location>
        <begin position="46"/>
        <end position="71"/>
    </location>
</feature>
<keyword evidence="3 6" id="KW-0812">Transmembrane</keyword>